<name>A0A3E2N3N6_9FIRM</name>
<sequence>MSVAQMETTKIEIMLPQTCKHEADEFAEFFQSMTVEERMDFLKTVRGAKLYQGIMKSQRAG</sequence>
<accession>A0A3E2N3N6</accession>
<evidence type="ECO:0000313" key="1">
    <source>
        <dbReference type="EMBL" id="RFZ75620.1"/>
    </source>
</evidence>
<dbReference type="AlphaFoldDB" id="A0A3E2N3N6"/>
<gene>
    <name evidence="1" type="ORF">DS742_28000</name>
</gene>
<protein>
    <submittedName>
        <fullName evidence="1">Uncharacterized protein</fullName>
    </submittedName>
</protein>
<proteinExistence type="predicted"/>
<comment type="caution">
    <text evidence="1">The sequence shown here is derived from an EMBL/GenBank/DDBJ whole genome shotgun (WGS) entry which is preliminary data.</text>
</comment>
<dbReference type="RefSeq" id="WP_117420189.1">
    <property type="nucleotide sequence ID" value="NZ_QOHO01000135.1"/>
</dbReference>
<organism evidence="1 2">
    <name type="scientific">Lacrimispora amygdalina</name>
    <dbReference type="NCBI Taxonomy" id="253257"/>
    <lineage>
        <taxon>Bacteria</taxon>
        <taxon>Bacillati</taxon>
        <taxon>Bacillota</taxon>
        <taxon>Clostridia</taxon>
        <taxon>Lachnospirales</taxon>
        <taxon>Lachnospiraceae</taxon>
        <taxon>Lacrimispora</taxon>
    </lineage>
</organism>
<dbReference type="EMBL" id="QOHO01000135">
    <property type="protein sequence ID" value="RFZ75620.1"/>
    <property type="molecule type" value="Genomic_DNA"/>
</dbReference>
<dbReference type="Proteomes" id="UP000260680">
    <property type="component" value="Unassembled WGS sequence"/>
</dbReference>
<reference evidence="1 2" key="1">
    <citation type="submission" date="2018-07" db="EMBL/GenBank/DDBJ databases">
        <title>New species, Clostridium PI-S10-A1B.</title>
        <authorList>
            <person name="Krishna G."/>
            <person name="Summeta K."/>
            <person name="Shikha S."/>
            <person name="Prabhu P.B."/>
            <person name="Suresh K."/>
        </authorList>
    </citation>
    <scope>NUCLEOTIDE SEQUENCE [LARGE SCALE GENOMIC DNA]</scope>
    <source>
        <strain evidence="1 2">PI-S10-A1B</strain>
    </source>
</reference>
<evidence type="ECO:0000313" key="2">
    <source>
        <dbReference type="Proteomes" id="UP000260680"/>
    </source>
</evidence>